<dbReference type="EnsemblMetazoa" id="PPA40160.1">
    <property type="protein sequence ID" value="PPA40160.1"/>
    <property type="gene ID" value="WBGene00278529"/>
</dbReference>
<sequence>MAWASSTKIGCGIKLCDGEKQGNIEEHISVLTDIISMNCNVDYAAKAMENNAVKILYDVLVKNNAKEILESTIVCLTKLMEGSDEFKKIAKDTGTLKIFDDFLYKYNNDADLSLKMFNFLQLFVDSPDLPKEALLQSGIVQTIFNYSLEKEQDKTWESTLSCLSGLSESITTDENKLIEKLFKRFIKYNTVIEEEKNQRLIYLSVKIIYDLTKNIERNKEETSKHFKELFNELTNLSNGSPSRELIAKIIRNCILDSKPRLDLFAVTFEQEKMFWPEFTKSVKELNNLVISLNCLWIATKLIIENESSRSELKSKRETVQKDVVEAFIECLQKYSIASEMTDEKWEIIGKTFTACRILDNDVLAQFSVGIGETIRSLTKNNRFDTDHKMRENVEEFITTSGMSGLSKIIVEWSETKKEMLAKPEHRKENSLIEYWR</sequence>
<accession>A0A2A6C4Q2</accession>
<dbReference type="InterPro" id="IPR011989">
    <property type="entry name" value="ARM-like"/>
</dbReference>
<organism evidence="1 2">
    <name type="scientific">Pristionchus pacificus</name>
    <name type="common">Parasitic nematode worm</name>
    <dbReference type="NCBI Taxonomy" id="54126"/>
    <lineage>
        <taxon>Eukaryota</taxon>
        <taxon>Metazoa</taxon>
        <taxon>Ecdysozoa</taxon>
        <taxon>Nematoda</taxon>
        <taxon>Chromadorea</taxon>
        <taxon>Rhabditida</taxon>
        <taxon>Rhabditina</taxon>
        <taxon>Diplogasteromorpha</taxon>
        <taxon>Diplogasteroidea</taxon>
        <taxon>Neodiplogasteridae</taxon>
        <taxon>Pristionchus</taxon>
    </lineage>
</organism>
<gene>
    <name evidence="1" type="primary">WBGene00278529</name>
</gene>
<evidence type="ECO:0000313" key="2">
    <source>
        <dbReference type="Proteomes" id="UP000005239"/>
    </source>
</evidence>
<accession>A0A8R1UT35</accession>
<protein>
    <submittedName>
        <fullName evidence="1">Uncharacterized protein</fullName>
    </submittedName>
</protein>
<reference evidence="2" key="1">
    <citation type="journal article" date="2008" name="Nat. Genet.">
        <title>The Pristionchus pacificus genome provides a unique perspective on nematode lifestyle and parasitism.</title>
        <authorList>
            <person name="Dieterich C."/>
            <person name="Clifton S.W."/>
            <person name="Schuster L.N."/>
            <person name="Chinwalla A."/>
            <person name="Delehaunty K."/>
            <person name="Dinkelacker I."/>
            <person name="Fulton L."/>
            <person name="Fulton R."/>
            <person name="Godfrey J."/>
            <person name="Minx P."/>
            <person name="Mitreva M."/>
            <person name="Roeseler W."/>
            <person name="Tian H."/>
            <person name="Witte H."/>
            <person name="Yang S.P."/>
            <person name="Wilson R.K."/>
            <person name="Sommer R.J."/>
        </authorList>
    </citation>
    <scope>NUCLEOTIDE SEQUENCE [LARGE SCALE GENOMIC DNA]</scope>
    <source>
        <strain evidence="2">PS312</strain>
    </source>
</reference>
<name>A0A2A6C4Q2_PRIPA</name>
<dbReference type="SUPFAM" id="SSF48371">
    <property type="entry name" value="ARM repeat"/>
    <property type="match status" value="1"/>
</dbReference>
<evidence type="ECO:0000313" key="1">
    <source>
        <dbReference type="EnsemblMetazoa" id="PPA40160.1"/>
    </source>
</evidence>
<keyword evidence="2" id="KW-1185">Reference proteome</keyword>
<dbReference type="InterPro" id="IPR016024">
    <property type="entry name" value="ARM-type_fold"/>
</dbReference>
<dbReference type="Proteomes" id="UP000005239">
    <property type="component" value="Unassembled WGS sequence"/>
</dbReference>
<proteinExistence type="predicted"/>
<dbReference type="AlphaFoldDB" id="A0A2A6C4Q2"/>
<dbReference type="Gene3D" id="1.25.10.10">
    <property type="entry name" value="Leucine-rich Repeat Variant"/>
    <property type="match status" value="1"/>
</dbReference>
<reference evidence="1" key="2">
    <citation type="submission" date="2022-06" db="UniProtKB">
        <authorList>
            <consortium name="EnsemblMetazoa"/>
        </authorList>
    </citation>
    <scope>IDENTIFICATION</scope>
    <source>
        <strain evidence="1">PS312</strain>
    </source>
</reference>